<evidence type="ECO:0000313" key="3">
    <source>
        <dbReference type="Proteomes" id="UP000054144"/>
    </source>
</evidence>
<gene>
    <name evidence="2" type="ORF">FISHEDRAFT_74521</name>
</gene>
<keyword evidence="3" id="KW-1185">Reference proteome</keyword>
<protein>
    <submittedName>
        <fullName evidence="2">Uncharacterized protein</fullName>
    </submittedName>
</protein>
<organism evidence="2 3">
    <name type="scientific">Fistulina hepatica ATCC 64428</name>
    <dbReference type="NCBI Taxonomy" id="1128425"/>
    <lineage>
        <taxon>Eukaryota</taxon>
        <taxon>Fungi</taxon>
        <taxon>Dikarya</taxon>
        <taxon>Basidiomycota</taxon>
        <taxon>Agaricomycotina</taxon>
        <taxon>Agaricomycetes</taxon>
        <taxon>Agaricomycetidae</taxon>
        <taxon>Agaricales</taxon>
        <taxon>Fistulinaceae</taxon>
        <taxon>Fistulina</taxon>
    </lineage>
</organism>
<dbReference type="EMBL" id="KN881931">
    <property type="protein sequence ID" value="KIY47584.1"/>
    <property type="molecule type" value="Genomic_DNA"/>
</dbReference>
<feature type="compositionally biased region" description="Acidic residues" evidence="1">
    <location>
        <begin position="172"/>
        <end position="181"/>
    </location>
</feature>
<name>A0A0D7AAZ1_9AGAR</name>
<sequence>MSASANPSFDDATLCALTNDEVFNLVFLLSSDISNTLLGARARMTAVQHFNRLLVTHSWLVDDYTASAILDRVRYTLCNAQLVNASWATWAYPLFNKYAPVTTKLSSGPAAAISTAPMEDVMSSHPLVSETDALAGPVVSEAGPSTDTALGLGNLDFDHFAPPSNASFDEPRNEEEEEDDGGHENKIVGLHTGIREAWHLVRDSQRMLSEWCSTLQNVATALMPDRPAATYKAFGPGDCRALLDKIAPSVQGLWQADWVSWAPALWPMFALPPCNTPGVGSARQSHSPNPEEIHDRALADVRACWAEVRDIVLPLERRRHIACFTAEELQDPRSQYGVLSPKLRRALLEEISGATRDIWDAMWNSWDQDFWSGSTVELLVRAAVERSSEASCSSTAPPSNSTLFTPTPASSLPLSAICLSLAKEYSASAVVTT</sequence>
<dbReference type="Proteomes" id="UP000054144">
    <property type="component" value="Unassembled WGS sequence"/>
</dbReference>
<proteinExistence type="predicted"/>
<accession>A0A0D7AAZ1</accession>
<reference evidence="2 3" key="1">
    <citation type="journal article" date="2015" name="Fungal Genet. Biol.">
        <title>Evolution of novel wood decay mechanisms in Agaricales revealed by the genome sequences of Fistulina hepatica and Cylindrobasidium torrendii.</title>
        <authorList>
            <person name="Floudas D."/>
            <person name="Held B.W."/>
            <person name="Riley R."/>
            <person name="Nagy L.G."/>
            <person name="Koehler G."/>
            <person name="Ransdell A.S."/>
            <person name="Younus H."/>
            <person name="Chow J."/>
            <person name="Chiniquy J."/>
            <person name="Lipzen A."/>
            <person name="Tritt A."/>
            <person name="Sun H."/>
            <person name="Haridas S."/>
            <person name="LaButti K."/>
            <person name="Ohm R.A."/>
            <person name="Kues U."/>
            <person name="Blanchette R.A."/>
            <person name="Grigoriev I.V."/>
            <person name="Minto R.E."/>
            <person name="Hibbett D.S."/>
        </authorList>
    </citation>
    <scope>NUCLEOTIDE SEQUENCE [LARGE SCALE GENOMIC DNA]</scope>
    <source>
        <strain evidence="2 3">ATCC 64428</strain>
    </source>
</reference>
<dbReference type="AlphaFoldDB" id="A0A0D7AAZ1"/>
<evidence type="ECO:0000256" key="1">
    <source>
        <dbReference type="SAM" id="MobiDB-lite"/>
    </source>
</evidence>
<evidence type="ECO:0000313" key="2">
    <source>
        <dbReference type="EMBL" id="KIY47584.1"/>
    </source>
</evidence>
<feature type="region of interest" description="Disordered" evidence="1">
    <location>
        <begin position="163"/>
        <end position="184"/>
    </location>
</feature>